<gene>
    <name evidence="2" type="ORF">Cvel_10262</name>
</gene>
<name>A0A0G4I273_9ALVE</name>
<protein>
    <submittedName>
        <fullName evidence="2">Uncharacterized protein</fullName>
    </submittedName>
</protein>
<dbReference type="VEuPathDB" id="CryptoDB:Cvel_10262"/>
<evidence type="ECO:0000313" key="2">
    <source>
        <dbReference type="EMBL" id="CEM50910.1"/>
    </source>
</evidence>
<sequence>MKTGTSKENHEEVILDYVTGRYRVVNQRTGETRGCDARQCPRPRIAYGPEAECRFSLPHYLTPEMARRDAPDFRTHVFAAKARWLDRRRKALSEKKMGQKSGFGGTTAEFADEEEEALALEQRPTVACMLRYLPVPPAAEGGLRLSEALKSTQEAGSNSGLVGVAARAAGEAFRQAELNKRKTDRAVTKGKFNVRLSLPDEIREREEARDRLLNPNKWRYRAHFIKKEEEEEEARRKQTEQEEKQRQRLETLAQLKKDNEKATEEE</sequence>
<organism evidence="2">
    <name type="scientific">Chromera velia CCMP2878</name>
    <dbReference type="NCBI Taxonomy" id="1169474"/>
    <lineage>
        <taxon>Eukaryota</taxon>
        <taxon>Sar</taxon>
        <taxon>Alveolata</taxon>
        <taxon>Colpodellida</taxon>
        <taxon>Chromeraceae</taxon>
        <taxon>Chromera</taxon>
    </lineage>
</organism>
<proteinExistence type="predicted"/>
<accession>A0A0G4I273</accession>
<dbReference type="EMBL" id="CDMZ01004787">
    <property type="protein sequence ID" value="CEM50910.1"/>
    <property type="molecule type" value="Genomic_DNA"/>
</dbReference>
<dbReference type="AlphaFoldDB" id="A0A0G4I273"/>
<feature type="region of interest" description="Disordered" evidence="1">
    <location>
        <begin position="228"/>
        <end position="266"/>
    </location>
</feature>
<reference evidence="2" key="1">
    <citation type="submission" date="2014-11" db="EMBL/GenBank/DDBJ databases">
        <authorList>
            <person name="Otto D Thomas"/>
            <person name="Naeem Raeece"/>
        </authorList>
    </citation>
    <scope>NUCLEOTIDE SEQUENCE</scope>
</reference>
<evidence type="ECO:0000256" key="1">
    <source>
        <dbReference type="SAM" id="MobiDB-lite"/>
    </source>
</evidence>